<evidence type="ECO:0000313" key="2">
    <source>
        <dbReference type="Proteomes" id="UP000585474"/>
    </source>
</evidence>
<accession>A0A7J0EW56</accession>
<dbReference type="GO" id="GO:0016301">
    <property type="term" value="F:kinase activity"/>
    <property type="evidence" value="ECO:0007669"/>
    <property type="project" value="UniProtKB-KW"/>
</dbReference>
<sequence length="139" mass="15191">MNKKIDKTLAPNGKFIVKSIPIIPCIRKKTCLHLRVAQSEDQEHEGQHKGVSGINKADPKLSQIFPSLSLIPFVVIIVEDVQALKGGYTIVELAIAVSKIVSEGGEKISNGTKSDERYSEVLVSKVGKCRCFENESVEA</sequence>
<organism evidence="1 2">
    <name type="scientific">Actinidia rufa</name>
    <dbReference type="NCBI Taxonomy" id="165716"/>
    <lineage>
        <taxon>Eukaryota</taxon>
        <taxon>Viridiplantae</taxon>
        <taxon>Streptophyta</taxon>
        <taxon>Embryophyta</taxon>
        <taxon>Tracheophyta</taxon>
        <taxon>Spermatophyta</taxon>
        <taxon>Magnoliopsida</taxon>
        <taxon>eudicotyledons</taxon>
        <taxon>Gunneridae</taxon>
        <taxon>Pentapetalae</taxon>
        <taxon>asterids</taxon>
        <taxon>Ericales</taxon>
        <taxon>Actinidiaceae</taxon>
        <taxon>Actinidia</taxon>
    </lineage>
</organism>
<keyword evidence="1" id="KW-0808">Transferase</keyword>
<comment type="caution">
    <text evidence="1">The sequence shown here is derived from an EMBL/GenBank/DDBJ whole genome shotgun (WGS) entry which is preliminary data.</text>
</comment>
<reference evidence="1 2" key="1">
    <citation type="submission" date="2019-07" db="EMBL/GenBank/DDBJ databases">
        <title>De Novo Assembly of kiwifruit Actinidia rufa.</title>
        <authorList>
            <person name="Sugita-Konishi S."/>
            <person name="Sato K."/>
            <person name="Mori E."/>
            <person name="Abe Y."/>
            <person name="Kisaki G."/>
            <person name="Hamano K."/>
            <person name="Suezawa K."/>
            <person name="Otani M."/>
            <person name="Fukuda T."/>
            <person name="Manabe T."/>
            <person name="Gomi K."/>
            <person name="Tabuchi M."/>
            <person name="Akimitsu K."/>
            <person name="Kataoka I."/>
        </authorList>
    </citation>
    <scope>NUCLEOTIDE SEQUENCE [LARGE SCALE GENOMIC DNA]</scope>
    <source>
        <strain evidence="2">cv. Fuchu</strain>
    </source>
</reference>
<keyword evidence="2" id="KW-1185">Reference proteome</keyword>
<dbReference type="EMBL" id="BJWL01000007">
    <property type="protein sequence ID" value="GFY90610.1"/>
    <property type="molecule type" value="Genomic_DNA"/>
</dbReference>
<dbReference type="AlphaFoldDB" id="A0A7J0EW56"/>
<proteinExistence type="predicted"/>
<protein>
    <submittedName>
        <fullName evidence="1">Inactive serine/threonine-kinase, putative</fullName>
    </submittedName>
</protein>
<evidence type="ECO:0000313" key="1">
    <source>
        <dbReference type="EMBL" id="GFY90610.1"/>
    </source>
</evidence>
<gene>
    <name evidence="1" type="ORF">Acr_07g0008070</name>
</gene>
<keyword evidence="1" id="KW-0418">Kinase</keyword>
<name>A0A7J0EW56_9ERIC</name>
<dbReference type="Proteomes" id="UP000585474">
    <property type="component" value="Unassembled WGS sequence"/>
</dbReference>